<proteinExistence type="predicted"/>
<dbReference type="AlphaFoldDB" id="A0A314L2H7"/>
<keyword evidence="3" id="KW-1185">Reference proteome</keyword>
<evidence type="ECO:0000256" key="1">
    <source>
        <dbReference type="SAM" id="MobiDB-lite"/>
    </source>
</evidence>
<comment type="caution">
    <text evidence="2">The sequence shown here is derived from an EMBL/GenBank/DDBJ whole genome shotgun (WGS) entry which is preliminary data.</text>
</comment>
<reference evidence="2" key="1">
    <citation type="submission" date="2016-11" db="EMBL/GenBank/DDBJ databases">
        <title>The genome of Nicotiana attenuata.</title>
        <authorList>
            <person name="Xu S."/>
            <person name="Brockmoeller T."/>
            <person name="Gaquerel E."/>
            <person name="Navarro A."/>
            <person name="Kuhl H."/>
            <person name="Gase K."/>
            <person name="Ling Z."/>
            <person name="Zhou W."/>
            <person name="Kreitzer C."/>
            <person name="Stanke M."/>
            <person name="Tang H."/>
            <person name="Lyons E."/>
            <person name="Pandey P."/>
            <person name="Pandey S.P."/>
            <person name="Timmermann B."/>
            <person name="Baldwin I.T."/>
        </authorList>
    </citation>
    <scope>NUCLEOTIDE SEQUENCE [LARGE SCALE GENOMIC DNA]</scope>
    <source>
        <strain evidence="2">UT</strain>
    </source>
</reference>
<accession>A0A314L2H7</accession>
<organism evidence="2 3">
    <name type="scientific">Nicotiana attenuata</name>
    <name type="common">Coyote tobacco</name>
    <dbReference type="NCBI Taxonomy" id="49451"/>
    <lineage>
        <taxon>Eukaryota</taxon>
        <taxon>Viridiplantae</taxon>
        <taxon>Streptophyta</taxon>
        <taxon>Embryophyta</taxon>
        <taxon>Tracheophyta</taxon>
        <taxon>Spermatophyta</taxon>
        <taxon>Magnoliopsida</taxon>
        <taxon>eudicotyledons</taxon>
        <taxon>Gunneridae</taxon>
        <taxon>Pentapetalae</taxon>
        <taxon>asterids</taxon>
        <taxon>lamiids</taxon>
        <taxon>Solanales</taxon>
        <taxon>Solanaceae</taxon>
        <taxon>Nicotianoideae</taxon>
        <taxon>Nicotianeae</taxon>
        <taxon>Nicotiana</taxon>
    </lineage>
</organism>
<sequence length="506" mass="56513">MGLANHWRPSRAWVLYDEVVPSAKELLEMDRHAKPFLLESCLYLFSPFHRLAEGEFQEVSTHDWVGFWFTGSSRYVEPPQKASKVRTTKPRKNHNPSGRIDKTFLPRTSEENAPFIELGEEESLINETNLAAFLGCWLYKFVLPNKKVDHVRASVSKVASLMAHGVKFSLAVPTLSKSKAMKDVDAPARKKVRRLSLASKTTTIAPKVSNYSCKRKEHLVLSNEDNNREPSLLPLCDDKNYLPVLPNGIGDFTTSSNPVESESSEDHHWNRPNNKAKKLGDNYCGTAALDTIIIKDDAFVDEDTSLTMSFPELPEHSNLQELCNDELGDNIIEDHFADIDDLGMTAKSFHKSPNGSKDHVMSETKSNDLLQAAQTLSKSKAVKDVDAPAKKKVRQLSLASKTTTTALKPDHHELFNDELGDDIIEDFLEDIDDLGMTAKSFHKSPNGSKDQVMGGASSVELIPPRNQYSSSPVHRKFIQLAVTSEDVAATTEVMHLKSFRPSSWPL</sequence>
<dbReference type="Proteomes" id="UP000187609">
    <property type="component" value="Unassembled WGS sequence"/>
</dbReference>
<dbReference type="EMBL" id="MJEQ01000515">
    <property type="protein sequence ID" value="OIT35753.1"/>
    <property type="molecule type" value="Genomic_DNA"/>
</dbReference>
<evidence type="ECO:0000313" key="3">
    <source>
        <dbReference type="Proteomes" id="UP000187609"/>
    </source>
</evidence>
<gene>
    <name evidence="2" type="ORF">A4A49_03953</name>
</gene>
<evidence type="ECO:0000313" key="2">
    <source>
        <dbReference type="EMBL" id="OIT35753.1"/>
    </source>
</evidence>
<evidence type="ECO:0008006" key="4">
    <source>
        <dbReference type="Google" id="ProtNLM"/>
    </source>
</evidence>
<name>A0A314L2H7_NICAT</name>
<feature type="region of interest" description="Disordered" evidence="1">
    <location>
        <begin position="254"/>
        <end position="277"/>
    </location>
</feature>
<dbReference type="Gramene" id="OIT35753">
    <property type="protein sequence ID" value="OIT35753"/>
    <property type="gene ID" value="A4A49_03953"/>
</dbReference>
<feature type="region of interest" description="Disordered" evidence="1">
    <location>
        <begin position="79"/>
        <end position="99"/>
    </location>
</feature>
<feature type="compositionally biased region" description="Basic residues" evidence="1">
    <location>
        <begin position="83"/>
        <end position="94"/>
    </location>
</feature>
<protein>
    <recommendedName>
        <fullName evidence="4">Aminotransferase-like plant mobile domain-containing protein</fullName>
    </recommendedName>
</protein>